<proteinExistence type="predicted"/>
<evidence type="ECO:0000313" key="2">
    <source>
        <dbReference type="Proteomes" id="UP000068167"/>
    </source>
</evidence>
<name>A0A0K1RZ49_9CHRO</name>
<dbReference type="EMBL" id="CP011339">
    <property type="protein sequence ID" value="AKV67157.1"/>
    <property type="molecule type" value="Genomic_DNA"/>
</dbReference>
<dbReference type="AlphaFoldDB" id="A0A0K1RZ49"/>
<reference evidence="1 2" key="1">
    <citation type="journal article" date="2016" name="Stand. Genomic Sci.">
        <title>Complete genome sequence and genomic characterization of Microcystis panniformis FACHB 1757 by third-generation sequencing.</title>
        <authorList>
            <person name="Zhang J.Y."/>
            <person name="Guan R."/>
            <person name="Zhang H.J."/>
            <person name="Li H."/>
            <person name="Xiao P."/>
            <person name="Yu G.L."/>
            <person name="Du L."/>
            <person name="Cao D.M."/>
            <person name="Zhu B.C."/>
            <person name="Li R.H."/>
            <person name="Lu Z.H."/>
        </authorList>
    </citation>
    <scope>NUCLEOTIDE SEQUENCE [LARGE SCALE GENOMIC DNA]</scope>
    <source>
        <strain evidence="1 2">FACHB-1757</strain>
    </source>
</reference>
<protein>
    <submittedName>
        <fullName evidence="1">Uncharacterized protein</fullName>
    </submittedName>
</protein>
<accession>A0A0K1RZ49</accession>
<evidence type="ECO:0000313" key="1">
    <source>
        <dbReference type="EMBL" id="AKV67157.1"/>
    </source>
</evidence>
<dbReference type="Proteomes" id="UP000068167">
    <property type="component" value="Chromosome"/>
</dbReference>
<dbReference type="KEGG" id="mpk:VL20_2033"/>
<sequence>MLCCVIRGSSRLCVIIFAYEIVKCLLGKTFRTIWLNKPSV</sequence>
<organism evidence="1 2">
    <name type="scientific">Microcystis panniformis FACHB-1757</name>
    <dbReference type="NCBI Taxonomy" id="1638788"/>
    <lineage>
        <taxon>Bacteria</taxon>
        <taxon>Bacillati</taxon>
        <taxon>Cyanobacteriota</taxon>
        <taxon>Cyanophyceae</taxon>
        <taxon>Oscillatoriophycideae</taxon>
        <taxon>Chroococcales</taxon>
        <taxon>Microcystaceae</taxon>
        <taxon>Microcystis</taxon>
    </lineage>
</organism>
<gene>
    <name evidence="1" type="ORF">VL20_2033</name>
</gene>
<keyword evidence="2" id="KW-1185">Reference proteome</keyword>